<dbReference type="Proteomes" id="UP000236161">
    <property type="component" value="Unassembled WGS sequence"/>
</dbReference>
<accession>A0A2I0AYE8</accession>
<keyword evidence="3" id="KW-1185">Reference proteome</keyword>
<name>A0A2I0AYE8_9ASPA</name>
<feature type="region of interest" description="Disordered" evidence="1">
    <location>
        <begin position="25"/>
        <end position="68"/>
    </location>
</feature>
<evidence type="ECO:0000256" key="1">
    <source>
        <dbReference type="SAM" id="MobiDB-lite"/>
    </source>
</evidence>
<gene>
    <name evidence="2" type="ORF">AXF42_Ash019470</name>
</gene>
<dbReference type="EMBL" id="KZ451936">
    <property type="protein sequence ID" value="PKA60577.1"/>
    <property type="molecule type" value="Genomic_DNA"/>
</dbReference>
<evidence type="ECO:0000313" key="3">
    <source>
        <dbReference type="Proteomes" id="UP000236161"/>
    </source>
</evidence>
<sequence length="164" mass="17827">MVEMMGNRGIFSSRGTSSLGRLLKSMRRPSNKMTPTSNTAQKGKAPKSTGVPAGVSHPEPSQSTRPYPPAARTINIIFSVDPTAARRQETFSGERVQPLGFISLPVSFCYDNGYAMSMVNFTIIKAKSGYNIILKRTILNSFGMVIFMPHLCAKFSTSSGIVTI</sequence>
<proteinExistence type="predicted"/>
<protein>
    <submittedName>
        <fullName evidence="2">Uncharacterized protein</fullName>
    </submittedName>
</protein>
<dbReference type="AlphaFoldDB" id="A0A2I0AYE8"/>
<evidence type="ECO:0000313" key="2">
    <source>
        <dbReference type="EMBL" id="PKA60577.1"/>
    </source>
</evidence>
<feature type="compositionally biased region" description="Polar residues" evidence="1">
    <location>
        <begin position="31"/>
        <end position="41"/>
    </location>
</feature>
<organism evidence="2 3">
    <name type="scientific">Apostasia shenzhenica</name>
    <dbReference type="NCBI Taxonomy" id="1088818"/>
    <lineage>
        <taxon>Eukaryota</taxon>
        <taxon>Viridiplantae</taxon>
        <taxon>Streptophyta</taxon>
        <taxon>Embryophyta</taxon>
        <taxon>Tracheophyta</taxon>
        <taxon>Spermatophyta</taxon>
        <taxon>Magnoliopsida</taxon>
        <taxon>Liliopsida</taxon>
        <taxon>Asparagales</taxon>
        <taxon>Orchidaceae</taxon>
        <taxon>Apostasioideae</taxon>
        <taxon>Apostasia</taxon>
    </lineage>
</organism>
<dbReference type="OrthoDB" id="1937476at2759"/>
<reference evidence="2 3" key="1">
    <citation type="journal article" date="2017" name="Nature">
        <title>The Apostasia genome and the evolution of orchids.</title>
        <authorList>
            <person name="Zhang G.Q."/>
            <person name="Liu K.W."/>
            <person name="Li Z."/>
            <person name="Lohaus R."/>
            <person name="Hsiao Y.Y."/>
            <person name="Niu S.C."/>
            <person name="Wang J.Y."/>
            <person name="Lin Y.C."/>
            <person name="Xu Q."/>
            <person name="Chen L.J."/>
            <person name="Yoshida K."/>
            <person name="Fujiwara S."/>
            <person name="Wang Z.W."/>
            <person name="Zhang Y.Q."/>
            <person name="Mitsuda N."/>
            <person name="Wang M."/>
            <person name="Liu G.H."/>
            <person name="Pecoraro L."/>
            <person name="Huang H.X."/>
            <person name="Xiao X.J."/>
            <person name="Lin M."/>
            <person name="Wu X.Y."/>
            <person name="Wu W.L."/>
            <person name="Chen Y.Y."/>
            <person name="Chang S.B."/>
            <person name="Sakamoto S."/>
            <person name="Ohme-Takagi M."/>
            <person name="Yagi M."/>
            <person name="Zeng S.J."/>
            <person name="Shen C.Y."/>
            <person name="Yeh C.M."/>
            <person name="Luo Y.B."/>
            <person name="Tsai W.C."/>
            <person name="Van de Peer Y."/>
            <person name="Liu Z.J."/>
        </authorList>
    </citation>
    <scope>NUCLEOTIDE SEQUENCE [LARGE SCALE GENOMIC DNA]</scope>
    <source>
        <strain evidence="3">cv. Shenzhen</strain>
        <tissue evidence="2">Stem</tissue>
    </source>
</reference>